<sequence length="135" mass="15548">MIVSGTIKNSNDSMDFEVYLEVEDISEDAMTIDESTRLIINAINQKYRTTFPKSSMLNPVRVNKSIDKTKDISNRSGWYASDLKIDKGDSLSDNLLKVSNVLEAKYCKQNEALLLHQVVKRDDETYTIIFHKYQF</sequence>
<reference evidence="1" key="1">
    <citation type="submission" date="2023-05" db="EMBL/GenBank/DDBJ databases">
        <title>Complete genome sequence of Bacillus subtilis SRCM117797 isolated from Soybean paste.</title>
        <authorList>
            <person name="Abraha H.B."/>
            <person name="Kim K.-P."/>
            <person name="Ryu M.-S."/>
            <person name="Jeong D.-Y."/>
        </authorList>
    </citation>
    <scope>NUCLEOTIDE SEQUENCE</scope>
    <source>
        <strain evidence="1">SRCM117797</strain>
    </source>
</reference>
<evidence type="ECO:0000313" key="2">
    <source>
        <dbReference type="Proteomes" id="UP001229422"/>
    </source>
</evidence>
<name>A0AAQ3EQQ1_BACIU</name>
<organism evidence="1 2">
    <name type="scientific">Bacillus subtilis</name>
    <dbReference type="NCBI Taxonomy" id="1423"/>
    <lineage>
        <taxon>Bacteria</taxon>
        <taxon>Bacillati</taxon>
        <taxon>Bacillota</taxon>
        <taxon>Bacilli</taxon>
        <taxon>Bacillales</taxon>
        <taxon>Bacillaceae</taxon>
        <taxon>Bacillus</taxon>
    </lineage>
</organism>
<dbReference type="EMBL" id="CP125292">
    <property type="protein sequence ID" value="WHM21518.1"/>
    <property type="molecule type" value="Genomic_DNA"/>
</dbReference>
<protein>
    <submittedName>
        <fullName evidence="1">Uncharacterized protein</fullName>
    </submittedName>
</protein>
<gene>
    <name evidence="1" type="ORF">QL281_22620</name>
</gene>
<dbReference type="AlphaFoldDB" id="A0AAQ3EQQ1"/>
<dbReference type="RefSeq" id="WP_043858639.1">
    <property type="nucleotide sequence ID" value="NZ_CAJNQH010000001.1"/>
</dbReference>
<accession>A0AAQ3EQQ1</accession>
<proteinExistence type="predicted"/>
<evidence type="ECO:0000313" key="1">
    <source>
        <dbReference type="EMBL" id="WHM21518.1"/>
    </source>
</evidence>
<dbReference type="Proteomes" id="UP001229422">
    <property type="component" value="Chromosome"/>
</dbReference>